<accession>A0A6J8EAT2</accession>
<dbReference type="EMBL" id="CACVKT020008827">
    <property type="protein sequence ID" value="CAC5417939.1"/>
    <property type="molecule type" value="Genomic_DNA"/>
</dbReference>
<dbReference type="GO" id="GO:0008270">
    <property type="term" value="F:zinc ion binding"/>
    <property type="evidence" value="ECO:0007669"/>
    <property type="project" value="UniProtKB-KW"/>
</dbReference>
<evidence type="ECO:0000313" key="3">
    <source>
        <dbReference type="EMBL" id="CAC5417939.1"/>
    </source>
</evidence>
<keyword evidence="1" id="KW-0862">Zinc</keyword>
<keyword evidence="1" id="KW-0863">Zinc-finger</keyword>
<proteinExistence type="predicted"/>
<keyword evidence="1" id="KW-0479">Metal-binding</keyword>
<sequence>MASSTGKLCGPCEARYKTTTAVSWCTDCDDGLCSQCLEDHKFNKASKKRQTIPVSQYVEIESVSSLIKLECKEHDQRLTFYCLDHYVTACVLCVPEKHKQCTRLKPIDELARHAKTSTELFDVERGIKELNNTVDELTNHRQRNIDTIKDQQKNHFKGN</sequence>
<evidence type="ECO:0000256" key="1">
    <source>
        <dbReference type="PROSITE-ProRule" id="PRU00024"/>
    </source>
</evidence>
<dbReference type="InterPro" id="IPR000315">
    <property type="entry name" value="Znf_B-box"/>
</dbReference>
<evidence type="ECO:0000259" key="2">
    <source>
        <dbReference type="PROSITE" id="PS50119"/>
    </source>
</evidence>
<evidence type="ECO:0000313" key="4">
    <source>
        <dbReference type="Proteomes" id="UP000507470"/>
    </source>
</evidence>
<dbReference type="InterPro" id="IPR047153">
    <property type="entry name" value="TRIM45/56/19-like"/>
</dbReference>
<keyword evidence="4" id="KW-1185">Reference proteome</keyword>
<feature type="domain" description="B box-type" evidence="2">
    <location>
        <begin position="4"/>
        <end position="54"/>
    </location>
</feature>
<name>A0A6J8EAT2_MYTCO</name>
<dbReference type="Proteomes" id="UP000507470">
    <property type="component" value="Unassembled WGS sequence"/>
</dbReference>
<dbReference type="PANTHER" id="PTHR25462:SF296">
    <property type="entry name" value="MEIOTIC P26, ISOFORM F"/>
    <property type="match status" value="1"/>
</dbReference>
<dbReference type="PROSITE" id="PS50119">
    <property type="entry name" value="ZF_BBOX"/>
    <property type="match status" value="1"/>
</dbReference>
<gene>
    <name evidence="3" type="ORF">MCOR_50412</name>
</gene>
<dbReference type="Gene3D" id="3.30.160.60">
    <property type="entry name" value="Classic Zinc Finger"/>
    <property type="match status" value="1"/>
</dbReference>
<reference evidence="3 4" key="1">
    <citation type="submission" date="2020-06" db="EMBL/GenBank/DDBJ databases">
        <authorList>
            <person name="Li R."/>
            <person name="Bekaert M."/>
        </authorList>
    </citation>
    <scope>NUCLEOTIDE SEQUENCE [LARGE SCALE GENOMIC DNA]</scope>
    <source>
        <strain evidence="4">wild</strain>
    </source>
</reference>
<dbReference type="AlphaFoldDB" id="A0A6J8EAT2"/>
<dbReference type="SUPFAM" id="SSF57845">
    <property type="entry name" value="B-box zinc-binding domain"/>
    <property type="match status" value="1"/>
</dbReference>
<dbReference type="PANTHER" id="PTHR25462">
    <property type="entry name" value="BONUS, ISOFORM C-RELATED"/>
    <property type="match status" value="1"/>
</dbReference>
<organism evidence="3 4">
    <name type="scientific">Mytilus coruscus</name>
    <name type="common">Sea mussel</name>
    <dbReference type="NCBI Taxonomy" id="42192"/>
    <lineage>
        <taxon>Eukaryota</taxon>
        <taxon>Metazoa</taxon>
        <taxon>Spiralia</taxon>
        <taxon>Lophotrochozoa</taxon>
        <taxon>Mollusca</taxon>
        <taxon>Bivalvia</taxon>
        <taxon>Autobranchia</taxon>
        <taxon>Pteriomorphia</taxon>
        <taxon>Mytilida</taxon>
        <taxon>Mytiloidea</taxon>
        <taxon>Mytilidae</taxon>
        <taxon>Mytilinae</taxon>
        <taxon>Mytilus</taxon>
    </lineage>
</organism>
<dbReference type="OrthoDB" id="6105016at2759"/>
<protein>
    <recommendedName>
        <fullName evidence="2">B box-type domain-containing protein</fullName>
    </recommendedName>
</protein>